<evidence type="ECO:0000313" key="3">
    <source>
        <dbReference type="Proteomes" id="UP000789570"/>
    </source>
</evidence>
<reference evidence="2" key="1">
    <citation type="submission" date="2021-06" db="EMBL/GenBank/DDBJ databases">
        <authorList>
            <person name="Kallberg Y."/>
            <person name="Tangrot J."/>
            <person name="Rosling A."/>
        </authorList>
    </citation>
    <scope>NUCLEOTIDE SEQUENCE</scope>
    <source>
        <strain evidence="2">UK204</strain>
    </source>
</reference>
<dbReference type="Proteomes" id="UP000789570">
    <property type="component" value="Unassembled WGS sequence"/>
</dbReference>
<feature type="region of interest" description="Disordered" evidence="1">
    <location>
        <begin position="163"/>
        <end position="182"/>
    </location>
</feature>
<name>A0A9N9HNW9_9GLOM</name>
<keyword evidence="3" id="KW-1185">Reference proteome</keyword>
<evidence type="ECO:0000256" key="1">
    <source>
        <dbReference type="SAM" id="MobiDB-lite"/>
    </source>
</evidence>
<gene>
    <name evidence="2" type="ORF">FCALED_LOCUS13356</name>
</gene>
<feature type="compositionally biased region" description="Acidic residues" evidence="1">
    <location>
        <begin position="164"/>
        <end position="174"/>
    </location>
</feature>
<proteinExistence type="predicted"/>
<accession>A0A9N9HNW9</accession>
<dbReference type="AlphaFoldDB" id="A0A9N9HNW9"/>
<sequence length="206" mass="23638">MPVAVDDTTTIFTPIKPTLAKPTTISIPVKSTTISTPVKSTTISTAITKKSNIKPNTITSTTKKIIKPNITTSIPKKITPSQLMCEADQISKRQDELETIIIEQKDKIDEILSKFEEHKFNTEIGNSKKEGKDKGKKNRIEFYQLFHEYKQLTDNELKVRLKDDEDEQYEEEKEVQDSSQYSEYASTDKELYNLYQSLENDANFMD</sequence>
<protein>
    <submittedName>
        <fullName evidence="2">12906_t:CDS:1</fullName>
    </submittedName>
</protein>
<organism evidence="2 3">
    <name type="scientific">Funneliformis caledonium</name>
    <dbReference type="NCBI Taxonomy" id="1117310"/>
    <lineage>
        <taxon>Eukaryota</taxon>
        <taxon>Fungi</taxon>
        <taxon>Fungi incertae sedis</taxon>
        <taxon>Mucoromycota</taxon>
        <taxon>Glomeromycotina</taxon>
        <taxon>Glomeromycetes</taxon>
        <taxon>Glomerales</taxon>
        <taxon>Glomeraceae</taxon>
        <taxon>Funneliformis</taxon>
    </lineage>
</organism>
<dbReference type="EMBL" id="CAJVPQ010007594">
    <property type="protein sequence ID" value="CAG8698510.1"/>
    <property type="molecule type" value="Genomic_DNA"/>
</dbReference>
<evidence type="ECO:0000313" key="2">
    <source>
        <dbReference type="EMBL" id="CAG8698510.1"/>
    </source>
</evidence>
<comment type="caution">
    <text evidence="2">The sequence shown here is derived from an EMBL/GenBank/DDBJ whole genome shotgun (WGS) entry which is preliminary data.</text>
</comment>